<proteinExistence type="predicted"/>
<dbReference type="InterPro" id="IPR041681">
    <property type="entry name" value="PH_9"/>
</dbReference>
<evidence type="ECO:0000256" key="1">
    <source>
        <dbReference type="SAM" id="MobiDB-lite"/>
    </source>
</evidence>
<evidence type="ECO:0000259" key="3">
    <source>
        <dbReference type="PROSITE" id="PS50003"/>
    </source>
</evidence>
<feature type="compositionally biased region" description="Low complexity" evidence="1">
    <location>
        <begin position="133"/>
        <end position="149"/>
    </location>
</feature>
<dbReference type="Pfam" id="PF15410">
    <property type="entry name" value="PH_9"/>
    <property type="match status" value="1"/>
</dbReference>
<dbReference type="PANTHER" id="PTHR37283">
    <property type="entry name" value="PH DOMAIN-CONTAINING PROTEIN YHR131C"/>
    <property type="match status" value="1"/>
</dbReference>
<dbReference type="STRING" id="4829.A0A168L2V8"/>
<dbReference type="InParanoid" id="A0A168L2V8"/>
<dbReference type="Gene3D" id="2.30.29.30">
    <property type="entry name" value="Pleckstrin-homology domain (PH domain)/Phosphotyrosine-binding domain (PTB)"/>
    <property type="match status" value="1"/>
</dbReference>
<dbReference type="Proteomes" id="UP000078561">
    <property type="component" value="Unassembled WGS sequence"/>
</dbReference>
<evidence type="ECO:0000313" key="4">
    <source>
        <dbReference type="EMBL" id="SAL95937.1"/>
    </source>
</evidence>
<dbReference type="OrthoDB" id="5865767at2759"/>
<dbReference type="AlphaFoldDB" id="A0A168L2V8"/>
<keyword evidence="5" id="KW-1185">Reference proteome</keyword>
<dbReference type="InterPro" id="IPR001849">
    <property type="entry name" value="PH_domain"/>
</dbReference>
<organism evidence="4">
    <name type="scientific">Absidia glauca</name>
    <name type="common">Pin mould</name>
    <dbReference type="NCBI Taxonomy" id="4829"/>
    <lineage>
        <taxon>Eukaryota</taxon>
        <taxon>Fungi</taxon>
        <taxon>Fungi incertae sedis</taxon>
        <taxon>Mucoromycota</taxon>
        <taxon>Mucoromycotina</taxon>
        <taxon>Mucoromycetes</taxon>
        <taxon>Mucorales</taxon>
        <taxon>Cunninghamellaceae</taxon>
        <taxon>Absidia</taxon>
    </lineage>
</organism>
<dbReference type="PANTHER" id="PTHR37283:SF1">
    <property type="entry name" value="PH DOMAIN-CONTAINING PROTEIN YHR131C"/>
    <property type="match status" value="1"/>
</dbReference>
<protein>
    <recommendedName>
        <fullName evidence="3">PH domain-containing protein</fullName>
    </recommendedName>
</protein>
<accession>A0A168L2V8</accession>
<evidence type="ECO:0000313" key="5">
    <source>
        <dbReference type="Proteomes" id="UP000078561"/>
    </source>
</evidence>
<feature type="domain" description="PH" evidence="3">
    <location>
        <begin position="230"/>
        <end position="354"/>
    </location>
</feature>
<evidence type="ECO:0000256" key="2">
    <source>
        <dbReference type="SAM" id="SignalP"/>
    </source>
</evidence>
<feature type="signal peptide" evidence="2">
    <location>
        <begin position="1"/>
        <end position="27"/>
    </location>
</feature>
<dbReference type="InterPro" id="IPR011993">
    <property type="entry name" value="PH-like_dom_sf"/>
</dbReference>
<dbReference type="PROSITE" id="PS50003">
    <property type="entry name" value="PH_DOMAIN"/>
    <property type="match status" value="1"/>
</dbReference>
<dbReference type="EMBL" id="LT550481">
    <property type="protein sequence ID" value="SAL95937.1"/>
    <property type="molecule type" value="Genomic_DNA"/>
</dbReference>
<gene>
    <name evidence="4" type="primary">ABSGL_01278.1 scaffold 1223</name>
</gene>
<keyword evidence="2" id="KW-0732">Signal</keyword>
<dbReference type="SUPFAM" id="SSF50729">
    <property type="entry name" value="PH domain-like"/>
    <property type="match status" value="1"/>
</dbReference>
<feature type="chain" id="PRO_5007898644" description="PH domain-containing protein" evidence="2">
    <location>
        <begin position="28"/>
        <end position="404"/>
    </location>
</feature>
<reference evidence="4" key="1">
    <citation type="submission" date="2016-04" db="EMBL/GenBank/DDBJ databases">
        <authorList>
            <person name="Evans L.H."/>
            <person name="Alamgir A."/>
            <person name="Owens N."/>
            <person name="Weber N.D."/>
            <person name="Virtaneva K."/>
            <person name="Barbian K."/>
            <person name="Babar A."/>
            <person name="Rosenke K."/>
        </authorList>
    </citation>
    <scope>NUCLEOTIDE SEQUENCE [LARGE SCALE GENOMIC DNA]</scope>
    <source>
        <strain evidence="4">CBS 101.48</strain>
    </source>
</reference>
<dbReference type="SMART" id="SM00233">
    <property type="entry name" value="PH"/>
    <property type="match status" value="1"/>
</dbReference>
<name>A0A168L2V8_ABSGL</name>
<feature type="region of interest" description="Disordered" evidence="1">
    <location>
        <begin position="113"/>
        <end position="157"/>
    </location>
</feature>
<sequence length="404" mass="46445">MDALGKDLLSTLLASLALESCLPVFLGQDMDVFRWLGMKHPDDFISIGIESMEACQILALFTRALQRHLNGLPPLLVEWDDDDDIDEDGNGIQERIHRTVALFDRHTRTPFSPAYSDEAFSTPPPKPTISPLSDHCSASTSSPPSYEPSRPSRKNSISKGLIRRLSLQKKPQCPITPVNDHLASSGLLLSTQQQQQRDQTQRKRWEKRRSCVILPREEEGREELPAYHCTVHKQGHVYVKREMEGPTQKTRWNRSWKQLYVELWGTLLFFYPLTTIHTTQEGDSIPLASLLAYRQTPPLETINLAHAKAARAWDYVKRPHALRLVTDQGPHLLLRLDRHLEMVSWIEHLQAAINISLDLELRPMPKFMTLPTRVSVNNTYADSRALQFERMREQRLLEQNEMLI</sequence>